<name>A0ABR1J895_9AGAR</name>
<evidence type="ECO:0000313" key="8">
    <source>
        <dbReference type="Proteomes" id="UP001498398"/>
    </source>
</evidence>
<evidence type="ECO:0000259" key="6">
    <source>
        <dbReference type="PROSITE" id="PS51716"/>
    </source>
</evidence>
<dbReference type="PROSITE" id="PS51716">
    <property type="entry name" value="G_IRG"/>
    <property type="match status" value="1"/>
</dbReference>
<evidence type="ECO:0000256" key="1">
    <source>
        <dbReference type="ARBA" id="ARBA00005429"/>
    </source>
</evidence>
<dbReference type="InterPro" id="IPR027417">
    <property type="entry name" value="P-loop_NTPase"/>
</dbReference>
<dbReference type="SUPFAM" id="SSF52540">
    <property type="entry name" value="P-loop containing nucleoside triphosphate hydrolases"/>
    <property type="match status" value="1"/>
</dbReference>
<evidence type="ECO:0000256" key="3">
    <source>
        <dbReference type="ARBA" id="ARBA00022801"/>
    </source>
</evidence>
<evidence type="ECO:0000256" key="2">
    <source>
        <dbReference type="ARBA" id="ARBA00022741"/>
    </source>
</evidence>
<dbReference type="Proteomes" id="UP001498398">
    <property type="component" value="Unassembled WGS sequence"/>
</dbReference>
<dbReference type="InterPro" id="IPR007743">
    <property type="entry name" value="Immunity-related_GTPase-like"/>
</dbReference>
<proteinExistence type="inferred from homology"/>
<evidence type="ECO:0000256" key="5">
    <source>
        <dbReference type="SAM" id="MobiDB-lite"/>
    </source>
</evidence>
<reference evidence="7 8" key="1">
    <citation type="submission" date="2024-01" db="EMBL/GenBank/DDBJ databases">
        <title>A draft genome for the cacao thread blight pathogen Marasmiellus scandens.</title>
        <authorList>
            <person name="Baruah I.K."/>
            <person name="Leung J."/>
            <person name="Bukari Y."/>
            <person name="Amoako-Attah I."/>
            <person name="Meinhardt L.W."/>
            <person name="Bailey B.A."/>
            <person name="Cohen S.P."/>
        </authorList>
    </citation>
    <scope>NUCLEOTIDE SEQUENCE [LARGE SCALE GENOMIC DNA]</scope>
    <source>
        <strain evidence="7 8">GH-19</strain>
    </source>
</reference>
<dbReference type="PANTHER" id="PTHR32341">
    <property type="entry name" value="INTERFERON-INDUCIBLE GTPASE"/>
    <property type="match status" value="1"/>
</dbReference>
<organism evidence="7 8">
    <name type="scientific">Marasmiellus scandens</name>
    <dbReference type="NCBI Taxonomy" id="2682957"/>
    <lineage>
        <taxon>Eukaryota</taxon>
        <taxon>Fungi</taxon>
        <taxon>Dikarya</taxon>
        <taxon>Basidiomycota</taxon>
        <taxon>Agaricomycotina</taxon>
        <taxon>Agaricomycetes</taxon>
        <taxon>Agaricomycetidae</taxon>
        <taxon>Agaricales</taxon>
        <taxon>Marasmiineae</taxon>
        <taxon>Omphalotaceae</taxon>
        <taxon>Marasmiellus</taxon>
    </lineage>
</organism>
<comment type="caution">
    <text evidence="7">The sequence shown here is derived from an EMBL/GenBank/DDBJ whole genome shotgun (WGS) entry which is preliminary data.</text>
</comment>
<protein>
    <recommendedName>
        <fullName evidence="6">IRG-type G domain-containing protein</fullName>
    </recommendedName>
</protein>
<accession>A0ABR1J895</accession>
<dbReference type="EMBL" id="JBANRG010000036">
    <property type="protein sequence ID" value="KAK7449296.1"/>
    <property type="molecule type" value="Genomic_DNA"/>
</dbReference>
<evidence type="ECO:0000256" key="4">
    <source>
        <dbReference type="ARBA" id="ARBA00023134"/>
    </source>
</evidence>
<feature type="domain" description="IRG-type G" evidence="6">
    <location>
        <begin position="199"/>
        <end position="402"/>
    </location>
</feature>
<dbReference type="PANTHER" id="PTHR32341:SF10">
    <property type="entry name" value="INTERFERON-INDUCIBLE GTPASE 5"/>
    <property type="match status" value="1"/>
</dbReference>
<gene>
    <name evidence="7" type="ORF">VKT23_013439</name>
</gene>
<comment type="similarity">
    <text evidence="1">Belongs to the TRAFAC class dynamin-like GTPase superfamily. IRG family.</text>
</comment>
<dbReference type="InterPro" id="IPR051515">
    <property type="entry name" value="IRG"/>
</dbReference>
<keyword evidence="4" id="KW-0342">GTP-binding</keyword>
<dbReference type="Gene3D" id="3.40.50.300">
    <property type="entry name" value="P-loop containing nucleotide triphosphate hydrolases"/>
    <property type="match status" value="1"/>
</dbReference>
<dbReference type="InterPro" id="IPR030385">
    <property type="entry name" value="G_IRG_dom"/>
</dbReference>
<feature type="region of interest" description="Disordered" evidence="5">
    <location>
        <begin position="21"/>
        <end position="117"/>
    </location>
</feature>
<keyword evidence="8" id="KW-1185">Reference proteome</keyword>
<keyword evidence="2" id="KW-0547">Nucleotide-binding</keyword>
<dbReference type="Pfam" id="PF05049">
    <property type="entry name" value="IIGP"/>
    <property type="match status" value="1"/>
</dbReference>
<sequence length="470" mass="53573">MGFLFSRPERNPAMGAIEERLKEQQQAREHAEKQAEEARRDAERIRLEQERQRTEMAEAARRAEEERRKAERKAEESRLERARIEKERAEAERRAQEAEENARLEKEMADREKMEREEAERLRKEADRRAKEAADLAALEREAAEKARIAKEEADAAMKKAREEAGKAKENLANGIQPVSWPTAEQYNRMLKERQYQEGMFHFAVAGLSGSGKSSLVNAFRGIINDTPGSAATGITETTVEVGRYPDSKNPFIWYDIPGAGTLTIKDWDYFNKQGLYIFDAIIVLFDNRFTATDIAILRNCARWKIPSFIVRSKSDRQVEDIKKTMIDKLEADETLDDEELKKQSDKVPKEAVELYTNATRQNVKKNLTEAELGDQRVYLISYQALLGITSVPSRGRRRGLKARMPPLCLDEEDLVTDILRAARERRCPEATKEVAEASIVDVASAVPETSVMSSIFTKLTGGFFGAREH</sequence>
<evidence type="ECO:0000313" key="7">
    <source>
        <dbReference type="EMBL" id="KAK7449296.1"/>
    </source>
</evidence>
<keyword evidence="3" id="KW-0378">Hydrolase</keyword>